<evidence type="ECO:0000313" key="10">
    <source>
        <dbReference type="Proteomes" id="UP000034665"/>
    </source>
</evidence>
<dbReference type="InterPro" id="IPR045090">
    <property type="entry name" value="Pept_M3A_M3B"/>
</dbReference>
<dbReference type="PANTHER" id="PTHR11804">
    <property type="entry name" value="PROTEASE M3 THIMET OLIGOPEPTIDASE-RELATED"/>
    <property type="match status" value="1"/>
</dbReference>
<accession>A0A0G0RG63</accession>
<comment type="similarity">
    <text evidence="1 7">Belongs to the peptidase M3 family.</text>
</comment>
<dbReference type="Gene3D" id="3.40.390.10">
    <property type="entry name" value="Collagenase (Catalytic Domain)"/>
    <property type="match status" value="1"/>
</dbReference>
<evidence type="ECO:0000256" key="5">
    <source>
        <dbReference type="ARBA" id="ARBA00022833"/>
    </source>
</evidence>
<evidence type="ECO:0000256" key="1">
    <source>
        <dbReference type="ARBA" id="ARBA00006040"/>
    </source>
</evidence>
<keyword evidence="2 7" id="KW-0645">Protease</keyword>
<dbReference type="SUPFAM" id="SSF55486">
    <property type="entry name" value="Metalloproteases ('zincins'), catalytic domain"/>
    <property type="match status" value="1"/>
</dbReference>
<keyword evidence="4 7" id="KW-0378">Hydrolase</keyword>
<keyword evidence="6 7" id="KW-0482">Metalloprotease</keyword>
<dbReference type="InterPro" id="IPR024079">
    <property type="entry name" value="MetalloPept_cat_dom_sf"/>
</dbReference>
<dbReference type="Gene3D" id="1.20.1050.40">
    <property type="entry name" value="Endopeptidase. Chain P, domain 1"/>
    <property type="match status" value="1"/>
</dbReference>
<reference evidence="9 10" key="1">
    <citation type="journal article" date="2015" name="Nature">
        <title>rRNA introns, odd ribosomes, and small enigmatic genomes across a large radiation of phyla.</title>
        <authorList>
            <person name="Brown C.T."/>
            <person name="Hug L.A."/>
            <person name="Thomas B.C."/>
            <person name="Sharon I."/>
            <person name="Castelle C.J."/>
            <person name="Singh A."/>
            <person name="Wilkins M.J."/>
            <person name="Williams K.H."/>
            <person name="Banfield J.F."/>
        </authorList>
    </citation>
    <scope>NUCLEOTIDE SEQUENCE [LARGE SCALE GENOMIC DNA]</scope>
</reference>
<organism evidence="9 10">
    <name type="scientific">Candidatus Wolfebacteria bacterium GW2011_GWC2_39_22</name>
    <dbReference type="NCBI Taxonomy" id="1619013"/>
    <lineage>
        <taxon>Bacteria</taxon>
        <taxon>Candidatus Wolfeibacteriota</taxon>
    </lineage>
</organism>
<dbReference type="CDD" id="cd06455">
    <property type="entry name" value="M3A_TOP"/>
    <property type="match status" value="1"/>
</dbReference>
<evidence type="ECO:0000313" key="9">
    <source>
        <dbReference type="EMBL" id="KKR12622.1"/>
    </source>
</evidence>
<dbReference type="PATRIC" id="fig|1619013.3.peg.172"/>
<keyword evidence="5 7" id="KW-0862">Zinc</keyword>
<dbReference type="EMBL" id="LBWR01000001">
    <property type="protein sequence ID" value="KKR12622.1"/>
    <property type="molecule type" value="Genomic_DNA"/>
</dbReference>
<dbReference type="PANTHER" id="PTHR11804:SF84">
    <property type="entry name" value="SACCHAROLYSIN"/>
    <property type="match status" value="1"/>
</dbReference>
<dbReference type="GO" id="GO:0006518">
    <property type="term" value="P:peptide metabolic process"/>
    <property type="evidence" value="ECO:0007669"/>
    <property type="project" value="TreeGrafter"/>
</dbReference>
<dbReference type="GO" id="GO:0006508">
    <property type="term" value="P:proteolysis"/>
    <property type="evidence" value="ECO:0007669"/>
    <property type="project" value="UniProtKB-KW"/>
</dbReference>
<keyword evidence="3 7" id="KW-0479">Metal-binding</keyword>
<comment type="cofactor">
    <cofactor evidence="7">
        <name>Zn(2+)</name>
        <dbReference type="ChEBI" id="CHEBI:29105"/>
    </cofactor>
    <text evidence="7">Binds 1 zinc ion.</text>
</comment>
<evidence type="ECO:0000256" key="3">
    <source>
        <dbReference type="ARBA" id="ARBA00022723"/>
    </source>
</evidence>
<dbReference type="GO" id="GO:0046872">
    <property type="term" value="F:metal ion binding"/>
    <property type="evidence" value="ECO:0007669"/>
    <property type="project" value="UniProtKB-UniRule"/>
</dbReference>
<proteinExistence type="inferred from homology"/>
<name>A0A0G0RG63_9BACT</name>
<dbReference type="Pfam" id="PF01432">
    <property type="entry name" value="Peptidase_M3"/>
    <property type="match status" value="1"/>
</dbReference>
<evidence type="ECO:0000256" key="7">
    <source>
        <dbReference type="RuleBase" id="RU003435"/>
    </source>
</evidence>
<dbReference type="InterPro" id="IPR001567">
    <property type="entry name" value="Pept_M3A_M3B_dom"/>
</dbReference>
<evidence type="ECO:0000256" key="2">
    <source>
        <dbReference type="ARBA" id="ARBA00022670"/>
    </source>
</evidence>
<gene>
    <name evidence="9" type="ORF">UT41_C0001G0166</name>
</gene>
<protein>
    <submittedName>
        <fullName evidence="9">Zn-dependent oligopeptidase</fullName>
    </submittedName>
</protein>
<sequence>MNRKAYTSEDFAWVNWTPEIIKQKAQEAIAIKKARYATIKAVAPEDRTFANTIFAIESSEYECANDIEHIFLLLHVSPLAEVRNAAQEVVDAFQKEMVDIEYDADMYRAAQEYVAKKETLEGPDKVLFDDMVRIYKQMGFGLEPEKQQLLKDNLKEIAELATGFEKSIAEHQDHIVVHKEELRGLPEAYINGLKQDGEGNYIVTLAYPDFFPFRERCDSAPRRKELIDKFNRRGGPANIERLKRVLELRTENATLLGYPNHAAFKLEDRMAKTVEAVTEFYKDLQKTVTNPAKMDLQLLAEMKKKELGDTSARLAYYDIDYYIQRDKMQGYAVDDEAIREYFPLDRVLETVFDLYASVLGLQFVREDFPVWAEGVQWYRVNNTDKSIVGYFALDLFPREGKFGHAMKQTLIQGRRVSLDTNAAYVTPTCAVVANFNPASGDVPALLSHSEVQTLFHEFGHAMHALVTTAAYASQAGTSTTRDFVEAPSQMFEYWVWERETLKKMSKHYVTSEPLPDELIDRMIRSKNHAQGYFILRQLFLGMLDMTFHTATEPIDPAQVYSDLYKQMFELESAQDQLWPAGFGHLMGYDAGYYGYLWSEVYAADMFTRFRTEGVMSPKIGMEYRKKILEVGSSRDEMESVKDFLGRTPNHKAFLADMGLASHDEKGGEASE</sequence>
<dbReference type="InterPro" id="IPR024080">
    <property type="entry name" value="Neurolysin/TOP_N"/>
</dbReference>
<dbReference type="Proteomes" id="UP000034665">
    <property type="component" value="Unassembled WGS sequence"/>
</dbReference>
<dbReference type="Gene3D" id="1.10.1370.10">
    <property type="entry name" value="Neurolysin, domain 3"/>
    <property type="match status" value="1"/>
</dbReference>
<evidence type="ECO:0000256" key="4">
    <source>
        <dbReference type="ARBA" id="ARBA00022801"/>
    </source>
</evidence>
<evidence type="ECO:0000259" key="8">
    <source>
        <dbReference type="Pfam" id="PF01432"/>
    </source>
</evidence>
<evidence type="ECO:0000256" key="6">
    <source>
        <dbReference type="ARBA" id="ARBA00023049"/>
    </source>
</evidence>
<dbReference type="InterPro" id="IPR024077">
    <property type="entry name" value="Neurolysin/TOP_dom2"/>
</dbReference>
<dbReference type="STRING" id="1619013.UT41_C0001G0166"/>
<dbReference type="AlphaFoldDB" id="A0A0G0RG63"/>
<comment type="caution">
    <text evidence="9">The sequence shown here is derived from an EMBL/GenBank/DDBJ whole genome shotgun (WGS) entry which is preliminary data.</text>
</comment>
<dbReference type="GO" id="GO:0004222">
    <property type="term" value="F:metalloendopeptidase activity"/>
    <property type="evidence" value="ECO:0007669"/>
    <property type="project" value="InterPro"/>
</dbReference>
<feature type="domain" description="Peptidase M3A/M3B catalytic" evidence="8">
    <location>
        <begin position="217"/>
        <end position="658"/>
    </location>
</feature>